<keyword evidence="2" id="KW-1185">Reference proteome</keyword>
<name>A0A9N9EX33_9GLOM</name>
<sequence>GDAGTVDFSVFKENKRKLYLSSQKIKKRDYQKMIASLSQIFCQYLPISNTNSDDSDFDDNGKALQELKQDCVYHITGKFALMKDDIIEIIITTSKRLKLDTDIASIRKPK</sequence>
<comment type="caution">
    <text evidence="1">The sequence shown here is derived from an EMBL/GenBank/DDBJ whole genome shotgun (WGS) entry which is preliminary data.</text>
</comment>
<proteinExistence type="predicted"/>
<feature type="non-terminal residue" evidence="1">
    <location>
        <position position="110"/>
    </location>
</feature>
<protein>
    <submittedName>
        <fullName evidence="1">534_t:CDS:1</fullName>
    </submittedName>
</protein>
<dbReference type="AlphaFoldDB" id="A0A9N9EX33"/>
<evidence type="ECO:0000313" key="2">
    <source>
        <dbReference type="Proteomes" id="UP000789572"/>
    </source>
</evidence>
<reference evidence="1" key="1">
    <citation type="submission" date="2021-06" db="EMBL/GenBank/DDBJ databases">
        <authorList>
            <person name="Kallberg Y."/>
            <person name="Tangrot J."/>
            <person name="Rosling A."/>
        </authorList>
    </citation>
    <scope>NUCLEOTIDE SEQUENCE</scope>
    <source>
        <strain evidence="1">IA702</strain>
    </source>
</reference>
<dbReference type="Proteomes" id="UP000789572">
    <property type="component" value="Unassembled WGS sequence"/>
</dbReference>
<gene>
    <name evidence="1" type="ORF">POCULU_LOCUS2382</name>
</gene>
<evidence type="ECO:0000313" key="1">
    <source>
        <dbReference type="EMBL" id="CAG8497179.1"/>
    </source>
</evidence>
<accession>A0A9N9EX33</accession>
<dbReference type="EMBL" id="CAJVPJ010000219">
    <property type="protein sequence ID" value="CAG8497179.1"/>
    <property type="molecule type" value="Genomic_DNA"/>
</dbReference>
<organism evidence="1 2">
    <name type="scientific">Paraglomus occultum</name>
    <dbReference type="NCBI Taxonomy" id="144539"/>
    <lineage>
        <taxon>Eukaryota</taxon>
        <taxon>Fungi</taxon>
        <taxon>Fungi incertae sedis</taxon>
        <taxon>Mucoromycota</taxon>
        <taxon>Glomeromycotina</taxon>
        <taxon>Glomeromycetes</taxon>
        <taxon>Paraglomerales</taxon>
        <taxon>Paraglomeraceae</taxon>
        <taxon>Paraglomus</taxon>
    </lineage>
</organism>